<sequence length="108" mass="12119">MENQTVNEGKTAAIIAYITIFGTIIAYILNAGKKNSFASFHIRQMIGLFLLSMVNKYVVYDMLGATAGWIFGVFLFFLWIVGFIGAIQGEEKEAPFVGEYFQKWFAGI</sequence>
<feature type="transmembrane region" description="Helical" evidence="1">
    <location>
        <begin position="12"/>
        <end position="30"/>
    </location>
</feature>
<gene>
    <name evidence="2" type="ORF">ACFOWD_09205</name>
</gene>
<evidence type="ECO:0000256" key="1">
    <source>
        <dbReference type="SAM" id="Phobius"/>
    </source>
</evidence>
<accession>A0ABV8R9M0</accession>
<comment type="caution">
    <text evidence="2">The sequence shown here is derived from an EMBL/GenBank/DDBJ whole genome shotgun (WGS) entry which is preliminary data.</text>
</comment>
<feature type="transmembrane region" description="Helical" evidence="1">
    <location>
        <begin position="66"/>
        <end position="87"/>
    </location>
</feature>
<keyword evidence="1" id="KW-0472">Membrane</keyword>
<keyword evidence="3" id="KW-1185">Reference proteome</keyword>
<dbReference type="Proteomes" id="UP001595826">
    <property type="component" value="Unassembled WGS sequence"/>
</dbReference>
<keyword evidence="1" id="KW-1133">Transmembrane helix</keyword>
<feature type="transmembrane region" description="Helical" evidence="1">
    <location>
        <begin position="42"/>
        <end position="60"/>
    </location>
</feature>
<organism evidence="2 3">
    <name type="scientific">Polaribacter marinivivus</name>
    <dbReference type="NCBI Taxonomy" id="1524260"/>
    <lineage>
        <taxon>Bacteria</taxon>
        <taxon>Pseudomonadati</taxon>
        <taxon>Bacteroidota</taxon>
        <taxon>Flavobacteriia</taxon>
        <taxon>Flavobacteriales</taxon>
        <taxon>Flavobacteriaceae</taxon>
    </lineage>
</organism>
<keyword evidence="1" id="KW-0812">Transmembrane</keyword>
<evidence type="ECO:0000313" key="3">
    <source>
        <dbReference type="Proteomes" id="UP001595826"/>
    </source>
</evidence>
<proteinExistence type="predicted"/>
<dbReference type="RefSeq" id="WP_298993588.1">
    <property type="nucleotide sequence ID" value="NZ_JBHSCY010000002.1"/>
</dbReference>
<name>A0ABV8R9M0_9FLAO</name>
<dbReference type="EMBL" id="JBHSCY010000002">
    <property type="protein sequence ID" value="MFC4269079.1"/>
    <property type="molecule type" value="Genomic_DNA"/>
</dbReference>
<protein>
    <submittedName>
        <fullName evidence="2">DUF4870 domain-containing protein</fullName>
    </submittedName>
</protein>
<evidence type="ECO:0000313" key="2">
    <source>
        <dbReference type="EMBL" id="MFC4269079.1"/>
    </source>
</evidence>
<reference evidence="3" key="1">
    <citation type="journal article" date="2019" name="Int. J. Syst. Evol. Microbiol.">
        <title>The Global Catalogue of Microorganisms (GCM) 10K type strain sequencing project: providing services to taxonomists for standard genome sequencing and annotation.</title>
        <authorList>
            <consortium name="The Broad Institute Genomics Platform"/>
            <consortium name="The Broad Institute Genome Sequencing Center for Infectious Disease"/>
            <person name="Wu L."/>
            <person name="Ma J."/>
        </authorList>
    </citation>
    <scope>NUCLEOTIDE SEQUENCE [LARGE SCALE GENOMIC DNA]</scope>
    <source>
        <strain evidence="3">CECT 8655</strain>
    </source>
</reference>